<dbReference type="Proteomes" id="UP000887458">
    <property type="component" value="Unassembled WGS sequence"/>
</dbReference>
<dbReference type="EMBL" id="NJHN03000129">
    <property type="protein sequence ID" value="KAH9412697.1"/>
    <property type="molecule type" value="Genomic_DNA"/>
</dbReference>
<reference evidence="1 2" key="2">
    <citation type="journal article" date="2022" name="Mol. Biol. Evol.">
        <title>Comparative Genomics Reveals Insights into the Divergent Evolution of Astigmatic Mites and Household Pest Adaptations.</title>
        <authorList>
            <person name="Xiong Q."/>
            <person name="Wan A.T."/>
            <person name="Liu X."/>
            <person name="Fung C.S."/>
            <person name="Xiao X."/>
            <person name="Malainual N."/>
            <person name="Hou J."/>
            <person name="Wang L."/>
            <person name="Wang M."/>
            <person name="Yang K.Y."/>
            <person name="Cui Y."/>
            <person name="Leung E.L."/>
            <person name="Nong W."/>
            <person name="Shin S.K."/>
            <person name="Au S.W."/>
            <person name="Jeong K.Y."/>
            <person name="Chew F.T."/>
            <person name="Hui J.H."/>
            <person name="Leung T.F."/>
            <person name="Tungtrongchitr A."/>
            <person name="Zhong N."/>
            <person name="Liu Z."/>
            <person name="Tsui S.K."/>
        </authorList>
    </citation>
    <scope>NUCLEOTIDE SEQUENCE [LARGE SCALE GENOMIC DNA]</scope>
    <source>
        <strain evidence="1">Derp</strain>
    </source>
</reference>
<name>A0ABQ8IR41_DERPT</name>
<proteinExistence type="predicted"/>
<sequence length="70" mass="7626">MRNFPRKLTNILPSNGRNIIFLPLKYHDGGRFGGPPITEQLNVTGLPASTCTCLPGSIFTCNGDRTCTQC</sequence>
<accession>A0ABQ8IR41</accession>
<reference evidence="1 2" key="1">
    <citation type="journal article" date="2018" name="J. Allergy Clin. Immunol.">
        <title>High-quality assembly of Dermatophagoides pteronyssinus genome and transcriptome reveals a wide range of novel allergens.</title>
        <authorList>
            <person name="Liu X.Y."/>
            <person name="Yang K.Y."/>
            <person name="Wang M.Q."/>
            <person name="Kwok J.S."/>
            <person name="Zeng X."/>
            <person name="Yang Z."/>
            <person name="Xiao X.J."/>
            <person name="Lau C.P."/>
            <person name="Li Y."/>
            <person name="Huang Z.M."/>
            <person name="Ba J.G."/>
            <person name="Yim A.K."/>
            <person name="Ouyang C.Y."/>
            <person name="Ngai S.M."/>
            <person name="Chan T.F."/>
            <person name="Leung E.L."/>
            <person name="Liu L."/>
            <person name="Liu Z.G."/>
            <person name="Tsui S.K."/>
        </authorList>
    </citation>
    <scope>NUCLEOTIDE SEQUENCE [LARGE SCALE GENOMIC DNA]</scope>
    <source>
        <strain evidence="1">Derp</strain>
    </source>
</reference>
<keyword evidence="2" id="KW-1185">Reference proteome</keyword>
<organism evidence="1 2">
    <name type="scientific">Dermatophagoides pteronyssinus</name>
    <name type="common">European house dust mite</name>
    <dbReference type="NCBI Taxonomy" id="6956"/>
    <lineage>
        <taxon>Eukaryota</taxon>
        <taxon>Metazoa</taxon>
        <taxon>Ecdysozoa</taxon>
        <taxon>Arthropoda</taxon>
        <taxon>Chelicerata</taxon>
        <taxon>Arachnida</taxon>
        <taxon>Acari</taxon>
        <taxon>Acariformes</taxon>
        <taxon>Sarcoptiformes</taxon>
        <taxon>Astigmata</taxon>
        <taxon>Psoroptidia</taxon>
        <taxon>Analgoidea</taxon>
        <taxon>Pyroglyphidae</taxon>
        <taxon>Dermatophagoidinae</taxon>
        <taxon>Dermatophagoides</taxon>
    </lineage>
</organism>
<evidence type="ECO:0000313" key="1">
    <source>
        <dbReference type="EMBL" id="KAH9412697.1"/>
    </source>
</evidence>
<comment type="caution">
    <text evidence="1">The sequence shown here is derived from an EMBL/GenBank/DDBJ whole genome shotgun (WGS) entry which is preliminary data.</text>
</comment>
<gene>
    <name evidence="1" type="ORF">DERP_006664</name>
</gene>
<protein>
    <submittedName>
        <fullName evidence="1">Uncharacterized protein</fullName>
    </submittedName>
</protein>
<evidence type="ECO:0000313" key="2">
    <source>
        <dbReference type="Proteomes" id="UP000887458"/>
    </source>
</evidence>